<dbReference type="GO" id="GO:0003700">
    <property type="term" value="F:DNA-binding transcription factor activity"/>
    <property type="evidence" value="ECO:0007669"/>
    <property type="project" value="InterPro"/>
</dbReference>
<dbReference type="PROSITE" id="PS50949">
    <property type="entry name" value="HTH_GNTR"/>
    <property type="match status" value="1"/>
</dbReference>
<dbReference type="PANTHER" id="PTHR46577:SF2">
    <property type="entry name" value="TRANSCRIPTIONAL REGULATORY PROTEIN"/>
    <property type="match status" value="1"/>
</dbReference>
<evidence type="ECO:0000259" key="6">
    <source>
        <dbReference type="PROSITE" id="PS50949"/>
    </source>
</evidence>
<keyword evidence="3" id="KW-0805">Transcription regulation</keyword>
<dbReference type="CDD" id="cd00609">
    <property type="entry name" value="AAT_like"/>
    <property type="match status" value="1"/>
</dbReference>
<keyword evidence="2" id="KW-0663">Pyridoxal phosphate</keyword>
<feature type="domain" description="HTH gntR-type" evidence="6">
    <location>
        <begin position="1"/>
        <end position="62"/>
    </location>
</feature>
<dbReference type="OrthoDB" id="9804020at2"/>
<dbReference type="InterPro" id="IPR000524">
    <property type="entry name" value="Tscrpt_reg_HTH_GntR"/>
</dbReference>
<dbReference type="AlphaFoldDB" id="A0A2Z2NX79"/>
<evidence type="ECO:0000313" key="8">
    <source>
        <dbReference type="Proteomes" id="UP000250079"/>
    </source>
</evidence>
<dbReference type="InterPro" id="IPR036388">
    <property type="entry name" value="WH-like_DNA-bd_sf"/>
</dbReference>
<dbReference type="Pfam" id="PF00392">
    <property type="entry name" value="GntR"/>
    <property type="match status" value="1"/>
</dbReference>
<name>A0A2Z2NX79_9GAMM</name>
<evidence type="ECO:0000256" key="3">
    <source>
        <dbReference type="ARBA" id="ARBA00023015"/>
    </source>
</evidence>
<dbReference type="PRINTS" id="PR00035">
    <property type="entry name" value="HTHGNTR"/>
</dbReference>
<keyword evidence="5" id="KW-0804">Transcription</keyword>
<proteinExistence type="inferred from homology"/>
<dbReference type="GO" id="GO:0030170">
    <property type="term" value="F:pyridoxal phosphate binding"/>
    <property type="evidence" value="ECO:0007669"/>
    <property type="project" value="InterPro"/>
</dbReference>
<dbReference type="Gene3D" id="3.40.640.10">
    <property type="entry name" value="Type I PLP-dependent aspartate aminotransferase-like (Major domain)"/>
    <property type="match status" value="1"/>
</dbReference>
<protein>
    <submittedName>
        <fullName evidence="7">HTH-type transcriptional regulator NorG</fullName>
    </submittedName>
</protein>
<dbReference type="InterPro" id="IPR015421">
    <property type="entry name" value="PyrdxlP-dep_Trfase_major"/>
</dbReference>
<keyword evidence="4" id="KW-0238">DNA-binding</keyword>
<dbReference type="InterPro" id="IPR036390">
    <property type="entry name" value="WH_DNA-bd_sf"/>
</dbReference>
<evidence type="ECO:0000256" key="5">
    <source>
        <dbReference type="ARBA" id="ARBA00023163"/>
    </source>
</evidence>
<organism evidence="7 8">
    <name type="scientific">Granulosicoccus antarcticus IMCC3135</name>
    <dbReference type="NCBI Taxonomy" id="1192854"/>
    <lineage>
        <taxon>Bacteria</taxon>
        <taxon>Pseudomonadati</taxon>
        <taxon>Pseudomonadota</taxon>
        <taxon>Gammaproteobacteria</taxon>
        <taxon>Chromatiales</taxon>
        <taxon>Granulosicoccaceae</taxon>
        <taxon>Granulosicoccus</taxon>
    </lineage>
</organism>
<keyword evidence="8" id="KW-1185">Reference proteome</keyword>
<accession>A0A2Z2NX79</accession>
<dbReference type="KEGG" id="gai:IMCC3135_29985"/>
<evidence type="ECO:0000256" key="1">
    <source>
        <dbReference type="ARBA" id="ARBA00005384"/>
    </source>
</evidence>
<dbReference type="Gene3D" id="3.90.1150.10">
    <property type="entry name" value="Aspartate Aminotransferase, domain 1"/>
    <property type="match status" value="1"/>
</dbReference>
<reference evidence="7 8" key="1">
    <citation type="submission" date="2016-12" db="EMBL/GenBank/DDBJ databases">
        <authorList>
            <person name="Song W.-J."/>
            <person name="Kurnit D.M."/>
        </authorList>
    </citation>
    <scope>NUCLEOTIDE SEQUENCE [LARGE SCALE GENOMIC DNA]</scope>
    <source>
        <strain evidence="7 8">IMCC3135</strain>
    </source>
</reference>
<dbReference type="SMART" id="SM00345">
    <property type="entry name" value="HTH_GNTR"/>
    <property type="match status" value="1"/>
</dbReference>
<comment type="similarity">
    <text evidence="1">In the C-terminal section; belongs to the class-I pyridoxal-phosphate-dependent aminotransferase family.</text>
</comment>
<dbReference type="Proteomes" id="UP000250079">
    <property type="component" value="Chromosome"/>
</dbReference>
<dbReference type="InterPro" id="IPR015424">
    <property type="entry name" value="PyrdxlP-dep_Trfase"/>
</dbReference>
<dbReference type="Pfam" id="PF00155">
    <property type="entry name" value="Aminotran_1_2"/>
    <property type="match status" value="1"/>
</dbReference>
<dbReference type="InterPro" id="IPR015422">
    <property type="entry name" value="PyrdxlP-dep_Trfase_small"/>
</dbReference>
<dbReference type="InterPro" id="IPR051446">
    <property type="entry name" value="HTH_trans_reg/aminotransferase"/>
</dbReference>
<dbReference type="InterPro" id="IPR004839">
    <property type="entry name" value="Aminotransferase_I/II_large"/>
</dbReference>
<dbReference type="GO" id="GO:0003677">
    <property type="term" value="F:DNA binding"/>
    <property type="evidence" value="ECO:0007669"/>
    <property type="project" value="UniProtKB-KW"/>
</dbReference>
<dbReference type="Gene3D" id="1.10.10.10">
    <property type="entry name" value="Winged helix-like DNA-binding domain superfamily/Winged helix DNA-binding domain"/>
    <property type="match status" value="1"/>
</dbReference>
<evidence type="ECO:0000256" key="2">
    <source>
        <dbReference type="ARBA" id="ARBA00022898"/>
    </source>
</evidence>
<evidence type="ECO:0000256" key="4">
    <source>
        <dbReference type="ARBA" id="ARBA00023125"/>
    </source>
</evidence>
<dbReference type="SUPFAM" id="SSF53383">
    <property type="entry name" value="PLP-dependent transferases"/>
    <property type="match status" value="1"/>
</dbReference>
<evidence type="ECO:0000313" key="7">
    <source>
        <dbReference type="EMBL" id="ASJ76046.1"/>
    </source>
</evidence>
<dbReference type="PANTHER" id="PTHR46577">
    <property type="entry name" value="HTH-TYPE TRANSCRIPTIONAL REGULATORY PROTEIN GABR"/>
    <property type="match status" value="1"/>
</dbReference>
<dbReference type="EMBL" id="CP018632">
    <property type="protein sequence ID" value="ASJ76046.1"/>
    <property type="molecule type" value="Genomic_DNA"/>
</dbReference>
<gene>
    <name evidence="7" type="primary">norG_2</name>
    <name evidence="7" type="ORF">IMCC3135_29985</name>
</gene>
<sequence length="457" mass="49930">MAAVHERIAARTLTPGSRLPSIREFAQCLGVSKSTVVEAYERLRADGVIQSRPGAGYYVSAPLAPLSLSRTEPCRDRDIDPLWITRQSLDAAHDTLKPGCGWMPPSWMPEASLRRALRKVARSTGNALADYAPAQGLAPLRELLSHRLANISINTAAADILLTESGTQAIDLMCRCLLENGDTVLVDDPCYFNFHALLKAHGAHVISVPYTATGPDISLFENALKTHRPRLYITNSGVHNPTGATLSTDTALRVVKLAEQYDLRIVEDDIFTDFEQSPAVRLAALDGLQRVCLIGSFSKTISASIRCGFIAAPASWVEELLDLKIATSFGSGNLAAHITLAILKDGAYRKHVESLRQRLSDQRIRVAQRLATMNILPWLTPQAGLYLWCQLPNGIDAAAVARKALADHVVLAPGNAFSLSHDFSDFMRFNVTQTHDETVYQVLEAAMSDTPQNEKAQ</sequence>
<dbReference type="SUPFAM" id="SSF46785">
    <property type="entry name" value="Winged helix' DNA-binding domain"/>
    <property type="match status" value="1"/>
</dbReference>
<dbReference type="CDD" id="cd07377">
    <property type="entry name" value="WHTH_GntR"/>
    <property type="match status" value="1"/>
</dbReference>